<gene>
    <name evidence="4" type="ORF">Mgra_00008201</name>
</gene>
<dbReference type="GO" id="GO:0005829">
    <property type="term" value="C:cytosol"/>
    <property type="evidence" value="ECO:0007669"/>
    <property type="project" value="TreeGrafter"/>
</dbReference>
<accession>A0A8S9ZGR1</accession>
<dbReference type="Pfam" id="PF02181">
    <property type="entry name" value="FH2"/>
    <property type="match status" value="1"/>
</dbReference>
<sequence length="641" mass="73321">MTSTSSALTNTKQSINNNIQHKQQNNYRNRISANGQSNKSNIQQSSNLINTSTNNNRLFNRNNNKRRCISPLNQQKQTILIEEQSATTNTQQQTIFNSSNNIFNNSGNIGITNGNNNNCNTNELIGAVLEKITSMPNGFAFNPFICLQQLNGVFPTFNSNNNNAQSLNNNNNQSQLSIKNITNDNNNEIINFKNKEHIENLFCGINNNNNSSYEKQQQPQEMLLEECLSISQKFLKEINDEEMILNNSSKNNLNNNEQINEKKINGNYEEEEEEKQINNNNNGSIYHHSLSSTISSPFNNLITTYKNNNIYSEDPLYFPQNNNLFKILEGSGLDKTIFNTFSSSNEIIEKFDLSIFETLLEQQSINSNSLLTPTQKKRVGDIRSQLGLQTFEIMFALHRLDSNILKPLHINLVQLIAPTKCDIRRFSLFEQQYLNNSNNGNYLFDKDEQFIIELSKIERLREKLALMAFIGEFNDRSIQLNKKIQCISSAATLLNNSPHFHILLHLLLIAINLINGDFTIKLIKAFSLLNLQKICSFNFPNGFNLLQILAKIVIKYYPELIIFIKKSKIVEEASKINFIQLVKELNLLEKGQSLVEEELIYLTEENTNINNGNNQQKQQLNNFSANSTIEIVQLKESLQSL</sequence>
<dbReference type="InterPro" id="IPR042201">
    <property type="entry name" value="FH2_Formin_sf"/>
</dbReference>
<dbReference type="EMBL" id="JABEBT010000103">
    <property type="protein sequence ID" value="KAF7632421.1"/>
    <property type="molecule type" value="Genomic_DNA"/>
</dbReference>
<feature type="compositionally biased region" description="Low complexity" evidence="2">
    <location>
        <begin position="12"/>
        <end position="26"/>
    </location>
</feature>
<feature type="non-terminal residue" evidence="4">
    <location>
        <position position="641"/>
    </location>
</feature>
<reference evidence="4" key="1">
    <citation type="journal article" date="2020" name="Ecol. Evol.">
        <title>Genome structure and content of the rice root-knot nematode (Meloidogyne graminicola).</title>
        <authorList>
            <person name="Phan N.T."/>
            <person name="Danchin E.G.J."/>
            <person name="Klopp C."/>
            <person name="Perfus-Barbeoch L."/>
            <person name="Kozlowski D.K."/>
            <person name="Koutsovoulos G.D."/>
            <person name="Lopez-Roques C."/>
            <person name="Bouchez O."/>
            <person name="Zahm M."/>
            <person name="Besnard G."/>
            <person name="Bellafiore S."/>
        </authorList>
    </citation>
    <scope>NUCLEOTIDE SEQUENCE</scope>
    <source>
        <strain evidence="4">VN-18</strain>
    </source>
</reference>
<dbReference type="OrthoDB" id="1668162at2759"/>
<dbReference type="GO" id="GO:0016477">
    <property type="term" value="P:cell migration"/>
    <property type="evidence" value="ECO:0007669"/>
    <property type="project" value="TreeGrafter"/>
</dbReference>
<name>A0A8S9ZGR1_9BILA</name>
<proteinExistence type="inferred from homology"/>
<dbReference type="GO" id="GO:0051015">
    <property type="term" value="F:actin filament binding"/>
    <property type="evidence" value="ECO:0007669"/>
    <property type="project" value="TreeGrafter"/>
</dbReference>
<dbReference type="GO" id="GO:0030866">
    <property type="term" value="P:cortical actin cytoskeleton organization"/>
    <property type="evidence" value="ECO:0007669"/>
    <property type="project" value="TreeGrafter"/>
</dbReference>
<evidence type="ECO:0000256" key="1">
    <source>
        <dbReference type="ARBA" id="ARBA00023449"/>
    </source>
</evidence>
<feature type="region of interest" description="Disordered" evidence="2">
    <location>
        <begin position="1"/>
        <end position="67"/>
    </location>
</feature>
<evidence type="ECO:0000313" key="4">
    <source>
        <dbReference type="EMBL" id="KAF7632421.1"/>
    </source>
</evidence>
<dbReference type="PANTHER" id="PTHR45857">
    <property type="entry name" value="FORMIN-LIKE PROTEIN"/>
    <property type="match status" value="1"/>
</dbReference>
<comment type="similarity">
    <text evidence="1">Belongs to the formin homology family.</text>
</comment>
<feature type="compositionally biased region" description="Low complexity" evidence="2">
    <location>
        <begin position="34"/>
        <end position="62"/>
    </location>
</feature>
<evidence type="ECO:0000259" key="3">
    <source>
        <dbReference type="PROSITE" id="PS51444"/>
    </source>
</evidence>
<dbReference type="Gene3D" id="1.20.58.2220">
    <property type="entry name" value="Formin, FH2 domain"/>
    <property type="match status" value="1"/>
</dbReference>
<dbReference type="InterPro" id="IPR015425">
    <property type="entry name" value="FH2_Formin"/>
</dbReference>
<feature type="domain" description="FH2" evidence="3">
    <location>
        <begin position="309"/>
        <end position="641"/>
    </location>
</feature>
<feature type="compositionally biased region" description="Polar residues" evidence="2">
    <location>
        <begin position="1"/>
        <end position="11"/>
    </location>
</feature>
<dbReference type="SUPFAM" id="SSF101447">
    <property type="entry name" value="Formin homology 2 domain (FH2 domain)"/>
    <property type="match status" value="1"/>
</dbReference>
<dbReference type="AlphaFoldDB" id="A0A8S9ZGR1"/>
<comment type="caution">
    <text evidence="4">The sequence shown here is derived from an EMBL/GenBank/DDBJ whole genome shotgun (WGS) entry which is preliminary data.</text>
</comment>
<dbReference type="PANTHER" id="PTHR45857:SF8">
    <property type="entry name" value="FORMIN-HOMOLOGY AND ZINC FINGER DOMAINS PROTEIN 1"/>
    <property type="match status" value="1"/>
</dbReference>
<keyword evidence="5" id="KW-1185">Reference proteome</keyword>
<dbReference type="GO" id="GO:0008360">
    <property type="term" value="P:regulation of cell shape"/>
    <property type="evidence" value="ECO:0007669"/>
    <property type="project" value="TreeGrafter"/>
</dbReference>
<dbReference type="PROSITE" id="PS51444">
    <property type="entry name" value="FH2"/>
    <property type="match status" value="1"/>
</dbReference>
<dbReference type="Proteomes" id="UP000605970">
    <property type="component" value="Unassembled WGS sequence"/>
</dbReference>
<dbReference type="InterPro" id="IPR043592">
    <property type="entry name" value="FMNL_animal"/>
</dbReference>
<evidence type="ECO:0000256" key="2">
    <source>
        <dbReference type="SAM" id="MobiDB-lite"/>
    </source>
</evidence>
<organism evidence="4 5">
    <name type="scientific">Meloidogyne graminicola</name>
    <dbReference type="NCBI Taxonomy" id="189291"/>
    <lineage>
        <taxon>Eukaryota</taxon>
        <taxon>Metazoa</taxon>
        <taxon>Ecdysozoa</taxon>
        <taxon>Nematoda</taxon>
        <taxon>Chromadorea</taxon>
        <taxon>Rhabditida</taxon>
        <taxon>Tylenchina</taxon>
        <taxon>Tylenchomorpha</taxon>
        <taxon>Tylenchoidea</taxon>
        <taxon>Meloidogynidae</taxon>
        <taxon>Meloidogyninae</taxon>
        <taxon>Meloidogyne</taxon>
    </lineage>
</organism>
<evidence type="ECO:0000313" key="5">
    <source>
        <dbReference type="Proteomes" id="UP000605970"/>
    </source>
</evidence>
<protein>
    <submittedName>
        <fullName evidence="4">FH2 domain-containing protein</fullName>
    </submittedName>
</protein>